<evidence type="ECO:0000256" key="2">
    <source>
        <dbReference type="ARBA" id="ARBA00023125"/>
    </source>
</evidence>
<evidence type="ECO:0000256" key="1">
    <source>
        <dbReference type="ARBA" id="ARBA00023015"/>
    </source>
</evidence>
<evidence type="ECO:0000259" key="4">
    <source>
        <dbReference type="PROSITE" id="PS01124"/>
    </source>
</evidence>
<keyword evidence="6" id="KW-1185">Reference proteome</keyword>
<dbReference type="InterPro" id="IPR013096">
    <property type="entry name" value="Cupin_2"/>
</dbReference>
<dbReference type="InterPro" id="IPR011051">
    <property type="entry name" value="RmlC_Cupin_sf"/>
</dbReference>
<sequence length="298" mass="33736">MEQAMKQMLKESRVHSEHLRPFGAYSLAYGPGEHVVDCHWHDESEFFYVLEGSVMFQVDEELFPVHAGEAVFIDGGDIHAGHAYGDEGCRFFALVFGTQLLSSANYDAIQNSLVLPFQERKASFPRLISRTTAAESCLLDHLDAVLKLCEQQRHGYEAGVKGHLLLMLHEIASEGIACDRSVSNSSALTRMERLKKVLFYIQQEYDKPIRLKELAGLIPMSEGQFCRFFKSMTGQTPVDYINSYRIRLAAGLLTQSERKISDIALEVGFDNISYFIRVFRKMMKCSPSAFRRGEIGDI</sequence>
<comment type="caution">
    <text evidence="5">The sequence shown here is derived from an EMBL/GenBank/DDBJ whole genome shotgun (WGS) entry which is preliminary data.</text>
</comment>
<dbReference type="PROSITE" id="PS00041">
    <property type="entry name" value="HTH_ARAC_FAMILY_1"/>
    <property type="match status" value="1"/>
</dbReference>
<evidence type="ECO:0000256" key="3">
    <source>
        <dbReference type="ARBA" id="ARBA00023163"/>
    </source>
</evidence>
<dbReference type="CDD" id="cd02208">
    <property type="entry name" value="cupin_RmlC-like"/>
    <property type="match status" value="1"/>
</dbReference>
<dbReference type="PANTHER" id="PTHR43280:SF28">
    <property type="entry name" value="HTH-TYPE TRANSCRIPTIONAL ACTIVATOR RHAS"/>
    <property type="match status" value="1"/>
</dbReference>
<dbReference type="SUPFAM" id="SSF46689">
    <property type="entry name" value="Homeodomain-like"/>
    <property type="match status" value="2"/>
</dbReference>
<gene>
    <name evidence="5" type="ORF">GCM10010917_00740</name>
</gene>
<dbReference type="Gene3D" id="2.60.120.10">
    <property type="entry name" value="Jelly Rolls"/>
    <property type="match status" value="1"/>
</dbReference>
<accession>A0ABQ1FLA8</accession>
<keyword evidence="3" id="KW-0804">Transcription</keyword>
<name>A0ABQ1FLA8_9BACL</name>
<dbReference type="PRINTS" id="PR00032">
    <property type="entry name" value="HTHARAC"/>
</dbReference>
<proteinExistence type="predicted"/>
<feature type="domain" description="HTH araC/xylS-type" evidence="4">
    <location>
        <begin position="195"/>
        <end position="293"/>
    </location>
</feature>
<dbReference type="Pfam" id="PF07883">
    <property type="entry name" value="Cupin_2"/>
    <property type="match status" value="1"/>
</dbReference>
<dbReference type="Gene3D" id="1.10.10.60">
    <property type="entry name" value="Homeodomain-like"/>
    <property type="match status" value="2"/>
</dbReference>
<dbReference type="Pfam" id="PF12833">
    <property type="entry name" value="HTH_18"/>
    <property type="match status" value="1"/>
</dbReference>
<dbReference type="PROSITE" id="PS01124">
    <property type="entry name" value="HTH_ARAC_FAMILY_2"/>
    <property type="match status" value="1"/>
</dbReference>
<dbReference type="Proteomes" id="UP000609323">
    <property type="component" value="Unassembled WGS sequence"/>
</dbReference>
<protein>
    <submittedName>
        <fullName evidence="5">AraC family transcriptional regulator</fullName>
    </submittedName>
</protein>
<dbReference type="SUPFAM" id="SSF51182">
    <property type="entry name" value="RmlC-like cupins"/>
    <property type="match status" value="1"/>
</dbReference>
<evidence type="ECO:0000313" key="6">
    <source>
        <dbReference type="Proteomes" id="UP000609323"/>
    </source>
</evidence>
<dbReference type="RefSeq" id="WP_094093682.1">
    <property type="nucleotide sequence ID" value="NZ_BMHF01000001.1"/>
</dbReference>
<keyword evidence="2" id="KW-0238">DNA-binding</keyword>
<keyword evidence="1" id="KW-0805">Transcription regulation</keyword>
<dbReference type="InterPro" id="IPR018062">
    <property type="entry name" value="HTH_AraC-typ_CS"/>
</dbReference>
<dbReference type="SMART" id="SM00342">
    <property type="entry name" value="HTH_ARAC"/>
    <property type="match status" value="1"/>
</dbReference>
<organism evidence="5 6">
    <name type="scientific">Paenibacillus physcomitrellae</name>
    <dbReference type="NCBI Taxonomy" id="1619311"/>
    <lineage>
        <taxon>Bacteria</taxon>
        <taxon>Bacillati</taxon>
        <taxon>Bacillota</taxon>
        <taxon>Bacilli</taxon>
        <taxon>Bacillales</taxon>
        <taxon>Paenibacillaceae</taxon>
        <taxon>Paenibacillus</taxon>
    </lineage>
</organism>
<dbReference type="EMBL" id="BMHF01000001">
    <property type="protein sequence ID" value="GGA19979.1"/>
    <property type="molecule type" value="Genomic_DNA"/>
</dbReference>
<dbReference type="PANTHER" id="PTHR43280">
    <property type="entry name" value="ARAC-FAMILY TRANSCRIPTIONAL REGULATOR"/>
    <property type="match status" value="1"/>
</dbReference>
<dbReference type="InterPro" id="IPR020449">
    <property type="entry name" value="Tscrpt_reg_AraC-type_HTH"/>
</dbReference>
<reference evidence="6" key="1">
    <citation type="journal article" date="2019" name="Int. J. Syst. Evol. Microbiol.">
        <title>The Global Catalogue of Microorganisms (GCM) 10K type strain sequencing project: providing services to taxonomists for standard genome sequencing and annotation.</title>
        <authorList>
            <consortium name="The Broad Institute Genomics Platform"/>
            <consortium name="The Broad Institute Genome Sequencing Center for Infectious Disease"/>
            <person name="Wu L."/>
            <person name="Ma J."/>
        </authorList>
    </citation>
    <scope>NUCLEOTIDE SEQUENCE [LARGE SCALE GENOMIC DNA]</scope>
    <source>
        <strain evidence="6">CGMCC 1.15044</strain>
    </source>
</reference>
<dbReference type="InterPro" id="IPR018060">
    <property type="entry name" value="HTH_AraC"/>
</dbReference>
<evidence type="ECO:0000313" key="5">
    <source>
        <dbReference type="EMBL" id="GGA19979.1"/>
    </source>
</evidence>
<dbReference type="InterPro" id="IPR009057">
    <property type="entry name" value="Homeodomain-like_sf"/>
</dbReference>
<dbReference type="InterPro" id="IPR014710">
    <property type="entry name" value="RmlC-like_jellyroll"/>
</dbReference>